<feature type="non-terminal residue" evidence="2">
    <location>
        <position position="1"/>
    </location>
</feature>
<accession>A0A816G4L6</accession>
<dbReference type="EMBL" id="CAJNOQ010060515">
    <property type="protein sequence ID" value="CAF1670243.1"/>
    <property type="molecule type" value="Genomic_DNA"/>
</dbReference>
<feature type="non-terminal residue" evidence="2">
    <location>
        <position position="54"/>
    </location>
</feature>
<evidence type="ECO:0000256" key="1">
    <source>
        <dbReference type="SAM" id="MobiDB-lite"/>
    </source>
</evidence>
<gene>
    <name evidence="2" type="ORF">GPM918_LOCUS46289</name>
    <name evidence="3" type="ORF">SRO942_LOCUS50154</name>
</gene>
<dbReference type="Proteomes" id="UP000681722">
    <property type="component" value="Unassembled WGS sequence"/>
</dbReference>
<protein>
    <submittedName>
        <fullName evidence="2">Uncharacterized protein</fullName>
    </submittedName>
</protein>
<dbReference type="Proteomes" id="UP000663829">
    <property type="component" value="Unassembled WGS sequence"/>
</dbReference>
<sequence length="54" mass="6145">SREKDADEQNNEDNATVNADQEKNKKMSSIQIHIKYPCDVPKYSLAILEALKIP</sequence>
<keyword evidence="4" id="KW-1185">Reference proteome</keyword>
<proteinExistence type="predicted"/>
<comment type="caution">
    <text evidence="2">The sequence shown here is derived from an EMBL/GenBank/DDBJ whole genome shotgun (WGS) entry which is preliminary data.</text>
</comment>
<name>A0A816G4L6_9BILA</name>
<evidence type="ECO:0000313" key="2">
    <source>
        <dbReference type="EMBL" id="CAF1670243.1"/>
    </source>
</evidence>
<evidence type="ECO:0000313" key="3">
    <source>
        <dbReference type="EMBL" id="CAF4641426.1"/>
    </source>
</evidence>
<dbReference type="EMBL" id="CAJOBC010139760">
    <property type="protein sequence ID" value="CAF4641426.1"/>
    <property type="molecule type" value="Genomic_DNA"/>
</dbReference>
<feature type="region of interest" description="Disordered" evidence="1">
    <location>
        <begin position="1"/>
        <end position="25"/>
    </location>
</feature>
<dbReference type="AlphaFoldDB" id="A0A816G4L6"/>
<reference evidence="2" key="1">
    <citation type="submission" date="2021-02" db="EMBL/GenBank/DDBJ databases">
        <authorList>
            <person name="Nowell W R."/>
        </authorList>
    </citation>
    <scope>NUCLEOTIDE SEQUENCE</scope>
</reference>
<evidence type="ECO:0000313" key="4">
    <source>
        <dbReference type="Proteomes" id="UP000663829"/>
    </source>
</evidence>
<organism evidence="2 4">
    <name type="scientific">Didymodactylos carnosus</name>
    <dbReference type="NCBI Taxonomy" id="1234261"/>
    <lineage>
        <taxon>Eukaryota</taxon>
        <taxon>Metazoa</taxon>
        <taxon>Spiralia</taxon>
        <taxon>Gnathifera</taxon>
        <taxon>Rotifera</taxon>
        <taxon>Eurotatoria</taxon>
        <taxon>Bdelloidea</taxon>
        <taxon>Philodinida</taxon>
        <taxon>Philodinidae</taxon>
        <taxon>Didymodactylos</taxon>
    </lineage>
</organism>